<sequence>MSSDLASSEVTYTSISSHGDPLAWAVDLTHFARLVPGSVYPGYLHSDDEIIAEDQSYADNASPIALSPGYVADSDPEEDSEDGPVDYLADGSDDDDDDDDYLFMIRRRRGGFERRSIWLRSDSVVCTCKTLIPSSEDDRVFRAAHYTISVWAEVVLALSLPSPPPIPLTPRASTEDIPKAKLPPRKRLCLTALTSRFEVGESSTATAARPTGGHRADYGFIGTLDAEIDVLRVRGWSAMA</sequence>
<organism evidence="2 3">
    <name type="scientific">Tanacetum coccineum</name>
    <dbReference type="NCBI Taxonomy" id="301880"/>
    <lineage>
        <taxon>Eukaryota</taxon>
        <taxon>Viridiplantae</taxon>
        <taxon>Streptophyta</taxon>
        <taxon>Embryophyta</taxon>
        <taxon>Tracheophyta</taxon>
        <taxon>Spermatophyta</taxon>
        <taxon>Magnoliopsida</taxon>
        <taxon>eudicotyledons</taxon>
        <taxon>Gunneridae</taxon>
        <taxon>Pentapetalae</taxon>
        <taxon>asterids</taxon>
        <taxon>campanulids</taxon>
        <taxon>Asterales</taxon>
        <taxon>Asteraceae</taxon>
        <taxon>Asteroideae</taxon>
        <taxon>Anthemideae</taxon>
        <taxon>Anthemidinae</taxon>
        <taxon>Tanacetum</taxon>
    </lineage>
</organism>
<keyword evidence="3" id="KW-1185">Reference proteome</keyword>
<evidence type="ECO:0000313" key="2">
    <source>
        <dbReference type="EMBL" id="GJT91908.1"/>
    </source>
</evidence>
<feature type="compositionally biased region" description="Acidic residues" evidence="1">
    <location>
        <begin position="74"/>
        <end position="84"/>
    </location>
</feature>
<reference evidence="2" key="2">
    <citation type="submission" date="2022-01" db="EMBL/GenBank/DDBJ databases">
        <authorList>
            <person name="Yamashiro T."/>
            <person name="Shiraishi A."/>
            <person name="Satake H."/>
            <person name="Nakayama K."/>
        </authorList>
    </citation>
    <scope>NUCLEOTIDE SEQUENCE</scope>
</reference>
<dbReference type="Proteomes" id="UP001151760">
    <property type="component" value="Unassembled WGS sequence"/>
</dbReference>
<proteinExistence type="predicted"/>
<evidence type="ECO:0000313" key="3">
    <source>
        <dbReference type="Proteomes" id="UP001151760"/>
    </source>
</evidence>
<accession>A0ABQ5HVN6</accession>
<feature type="region of interest" description="Disordered" evidence="1">
    <location>
        <begin position="67"/>
        <end position="94"/>
    </location>
</feature>
<reference evidence="2" key="1">
    <citation type="journal article" date="2022" name="Int. J. Mol. Sci.">
        <title>Draft Genome of Tanacetum Coccineum: Genomic Comparison of Closely Related Tanacetum-Family Plants.</title>
        <authorList>
            <person name="Yamashiro T."/>
            <person name="Shiraishi A."/>
            <person name="Nakayama K."/>
            <person name="Satake H."/>
        </authorList>
    </citation>
    <scope>NUCLEOTIDE SEQUENCE</scope>
</reference>
<evidence type="ECO:0000256" key="1">
    <source>
        <dbReference type="SAM" id="MobiDB-lite"/>
    </source>
</evidence>
<gene>
    <name evidence="2" type="ORF">Tco_1080753</name>
</gene>
<name>A0ABQ5HVN6_9ASTR</name>
<protein>
    <submittedName>
        <fullName evidence="2">Uncharacterized protein</fullName>
    </submittedName>
</protein>
<dbReference type="EMBL" id="BQNB010020060">
    <property type="protein sequence ID" value="GJT91908.1"/>
    <property type="molecule type" value="Genomic_DNA"/>
</dbReference>
<comment type="caution">
    <text evidence="2">The sequence shown here is derived from an EMBL/GenBank/DDBJ whole genome shotgun (WGS) entry which is preliminary data.</text>
</comment>